<accession>A0AAV0FRU0</accession>
<dbReference type="Proteomes" id="UP001152523">
    <property type="component" value="Unassembled WGS sequence"/>
</dbReference>
<comment type="caution">
    <text evidence="2">The sequence shown here is derived from an EMBL/GenBank/DDBJ whole genome shotgun (WGS) entry which is preliminary data.</text>
</comment>
<feature type="region of interest" description="Disordered" evidence="1">
    <location>
        <begin position="1"/>
        <end position="31"/>
    </location>
</feature>
<evidence type="ECO:0000313" key="2">
    <source>
        <dbReference type="EMBL" id="CAH9138368.1"/>
    </source>
</evidence>
<proteinExistence type="predicted"/>
<organism evidence="2 3">
    <name type="scientific">Cuscuta epithymum</name>
    <dbReference type="NCBI Taxonomy" id="186058"/>
    <lineage>
        <taxon>Eukaryota</taxon>
        <taxon>Viridiplantae</taxon>
        <taxon>Streptophyta</taxon>
        <taxon>Embryophyta</taxon>
        <taxon>Tracheophyta</taxon>
        <taxon>Spermatophyta</taxon>
        <taxon>Magnoliopsida</taxon>
        <taxon>eudicotyledons</taxon>
        <taxon>Gunneridae</taxon>
        <taxon>Pentapetalae</taxon>
        <taxon>asterids</taxon>
        <taxon>lamiids</taxon>
        <taxon>Solanales</taxon>
        <taxon>Convolvulaceae</taxon>
        <taxon>Cuscuteae</taxon>
        <taxon>Cuscuta</taxon>
        <taxon>Cuscuta subgen. Cuscuta</taxon>
    </lineage>
</organism>
<dbReference type="AlphaFoldDB" id="A0AAV0FRU0"/>
<evidence type="ECO:0008006" key="4">
    <source>
        <dbReference type="Google" id="ProtNLM"/>
    </source>
</evidence>
<evidence type="ECO:0000256" key="1">
    <source>
        <dbReference type="SAM" id="MobiDB-lite"/>
    </source>
</evidence>
<dbReference type="EMBL" id="CAMAPF010001009">
    <property type="protein sequence ID" value="CAH9138368.1"/>
    <property type="molecule type" value="Genomic_DNA"/>
</dbReference>
<keyword evidence="3" id="KW-1185">Reference proteome</keyword>
<protein>
    <recommendedName>
        <fullName evidence="4">RNase H type-1 domain-containing protein</fullName>
    </recommendedName>
</protein>
<sequence length="93" mass="10254">MVMEEGFTDVQVESDSSGAISSVEDDSGNLTQFRREATNRGYSFGHEYREGSGPAHSLASHYSASGQLLIYRRVSNLPNKVKQGLVWSPLNVF</sequence>
<reference evidence="2" key="1">
    <citation type="submission" date="2022-07" db="EMBL/GenBank/DDBJ databases">
        <authorList>
            <person name="Macas J."/>
            <person name="Novak P."/>
            <person name="Neumann P."/>
        </authorList>
    </citation>
    <scope>NUCLEOTIDE SEQUENCE</scope>
</reference>
<evidence type="ECO:0000313" key="3">
    <source>
        <dbReference type="Proteomes" id="UP001152523"/>
    </source>
</evidence>
<feature type="compositionally biased region" description="Polar residues" evidence="1">
    <location>
        <begin position="11"/>
        <end position="20"/>
    </location>
</feature>
<gene>
    <name evidence="2" type="ORF">CEPIT_LOCUS36747</name>
</gene>
<name>A0AAV0FRU0_9ASTE</name>